<accession>A0A918KGR7</accession>
<feature type="compositionally biased region" description="Basic and acidic residues" evidence="1">
    <location>
        <begin position="12"/>
        <end position="30"/>
    </location>
</feature>
<proteinExistence type="predicted"/>
<dbReference type="AlphaFoldDB" id="A0A918KGR7"/>
<reference evidence="2" key="2">
    <citation type="submission" date="2020-09" db="EMBL/GenBank/DDBJ databases">
        <authorList>
            <person name="Sun Q."/>
            <person name="Ohkuma M."/>
        </authorList>
    </citation>
    <scope>NUCLEOTIDE SEQUENCE</scope>
    <source>
        <strain evidence="2">JCM 4790</strain>
    </source>
</reference>
<dbReference type="RefSeq" id="WP_190189409.1">
    <property type="nucleotide sequence ID" value="NZ_BMVU01000004.1"/>
</dbReference>
<dbReference type="Proteomes" id="UP000619244">
    <property type="component" value="Unassembled WGS sequence"/>
</dbReference>
<evidence type="ECO:0000313" key="2">
    <source>
        <dbReference type="EMBL" id="GGX62007.1"/>
    </source>
</evidence>
<evidence type="ECO:0000313" key="3">
    <source>
        <dbReference type="Proteomes" id="UP000619244"/>
    </source>
</evidence>
<evidence type="ECO:0000256" key="1">
    <source>
        <dbReference type="SAM" id="MobiDB-lite"/>
    </source>
</evidence>
<name>A0A918KGR7_9ACTN</name>
<keyword evidence="3" id="KW-1185">Reference proteome</keyword>
<protein>
    <submittedName>
        <fullName evidence="2">Uncharacterized protein</fullName>
    </submittedName>
</protein>
<organism evidence="2 3">
    <name type="scientific">Streptomyces minutiscleroticus</name>
    <dbReference type="NCBI Taxonomy" id="68238"/>
    <lineage>
        <taxon>Bacteria</taxon>
        <taxon>Bacillati</taxon>
        <taxon>Actinomycetota</taxon>
        <taxon>Actinomycetes</taxon>
        <taxon>Kitasatosporales</taxon>
        <taxon>Streptomycetaceae</taxon>
        <taxon>Streptomyces</taxon>
    </lineage>
</organism>
<feature type="region of interest" description="Disordered" evidence="1">
    <location>
        <begin position="1"/>
        <end position="42"/>
    </location>
</feature>
<dbReference type="EMBL" id="BMVU01000004">
    <property type="protein sequence ID" value="GGX62007.1"/>
    <property type="molecule type" value="Genomic_DNA"/>
</dbReference>
<reference evidence="2" key="1">
    <citation type="journal article" date="2014" name="Int. J. Syst. Evol. Microbiol.">
        <title>Complete genome sequence of Corynebacterium casei LMG S-19264T (=DSM 44701T), isolated from a smear-ripened cheese.</title>
        <authorList>
            <consortium name="US DOE Joint Genome Institute (JGI-PGF)"/>
            <person name="Walter F."/>
            <person name="Albersmeier A."/>
            <person name="Kalinowski J."/>
            <person name="Ruckert C."/>
        </authorList>
    </citation>
    <scope>NUCLEOTIDE SEQUENCE</scope>
    <source>
        <strain evidence="2">JCM 4790</strain>
    </source>
</reference>
<sequence length="88" mass="9398">MPAEDLETGFQRLEDGLPERGRKVTDHGEDSSADENLELTADSEKDRFSVDAFLHVTGASGEENPALQVTVVSGCFRASDGANLDGES</sequence>
<comment type="caution">
    <text evidence="2">The sequence shown here is derived from an EMBL/GenBank/DDBJ whole genome shotgun (WGS) entry which is preliminary data.</text>
</comment>
<gene>
    <name evidence="2" type="ORF">GCM10010358_15430</name>
</gene>